<dbReference type="AlphaFoldDB" id="A0A7H1DZ66"/>
<dbReference type="EMBL" id="CP060203">
    <property type="protein sequence ID" value="QNS42274.1"/>
    <property type="molecule type" value="Genomic_DNA"/>
</dbReference>
<name>A0A7H1DZ66_9FLAO</name>
<evidence type="ECO:0000313" key="2">
    <source>
        <dbReference type="Proteomes" id="UP000516438"/>
    </source>
</evidence>
<dbReference type="Proteomes" id="UP000516438">
    <property type="component" value="Chromosome"/>
</dbReference>
<proteinExistence type="predicted"/>
<evidence type="ECO:0008006" key="3">
    <source>
        <dbReference type="Google" id="ProtNLM"/>
    </source>
</evidence>
<accession>A0A7H1DZ66</accession>
<protein>
    <recommendedName>
        <fullName evidence="3">T9SS C-terminal target domain-containing protein</fullName>
    </recommendedName>
</protein>
<dbReference type="RefSeq" id="WP_188321873.1">
    <property type="nucleotide sequence ID" value="NZ_CP060203.1"/>
</dbReference>
<keyword evidence="2" id="KW-1185">Reference proteome</keyword>
<dbReference type="KEGG" id="cmaq:H0S70_04675"/>
<gene>
    <name evidence="1" type="ORF">H0S70_04675</name>
</gene>
<evidence type="ECO:0000313" key="1">
    <source>
        <dbReference type="EMBL" id="QNS42274.1"/>
    </source>
</evidence>
<reference evidence="1 2" key="1">
    <citation type="submission" date="2020-07" db="EMBL/GenBank/DDBJ databases">
        <title>Complete genome and description of Chryseobacterium manosquense strain Marseille-Q2069 sp. nov.</title>
        <authorList>
            <person name="Boxberger M."/>
        </authorList>
    </citation>
    <scope>NUCLEOTIDE SEQUENCE [LARGE SCALE GENOMIC DNA]</scope>
    <source>
        <strain evidence="1 2">Marseille-Q2069</strain>
    </source>
</reference>
<sequence>MKIISSNFLILVFLVFFQIGNAQQTDFLRIKKYKVAELSEVLKENSGLFLFNNKLFTFNDGGNSSEIFEINKTSGNIENVFKTNLINKDWEAMAADSANWYIGDFGNNAGTRKDLKIYKIPFNKEKTTDSVQVISYFYPEQTDFSSRNLNNDFDAEAMIFLDGKIHVFTKEWASKSTSHYIIDPEISDNNPAQKVETFKTDFVVTDAAYFQKKLFLIGYTKKTEVFLSIFKETEPGFFFNAKPQKYYLGSALSIGQIEGIEIDENGIFISGEEFITPLGKAKPALYFVPHGKMKSF</sequence>
<organism evidence="1 2">
    <name type="scientific">Chryseobacterium manosquense</name>
    <dbReference type="NCBI Taxonomy" id="2754694"/>
    <lineage>
        <taxon>Bacteria</taxon>
        <taxon>Pseudomonadati</taxon>
        <taxon>Bacteroidota</taxon>
        <taxon>Flavobacteriia</taxon>
        <taxon>Flavobacteriales</taxon>
        <taxon>Weeksellaceae</taxon>
        <taxon>Chryseobacterium group</taxon>
        <taxon>Chryseobacterium</taxon>
    </lineage>
</organism>